<evidence type="ECO:0000313" key="1">
    <source>
        <dbReference type="EMBL" id="KKL08974.1"/>
    </source>
</evidence>
<gene>
    <name evidence="1" type="ORF">LCGC14_2570520</name>
</gene>
<accession>A0A0F9AHC9</accession>
<proteinExistence type="predicted"/>
<comment type="caution">
    <text evidence="1">The sequence shown here is derived from an EMBL/GenBank/DDBJ whole genome shotgun (WGS) entry which is preliminary data.</text>
</comment>
<feature type="non-terminal residue" evidence="1">
    <location>
        <position position="1"/>
    </location>
</feature>
<reference evidence="1" key="1">
    <citation type="journal article" date="2015" name="Nature">
        <title>Complex archaea that bridge the gap between prokaryotes and eukaryotes.</title>
        <authorList>
            <person name="Spang A."/>
            <person name="Saw J.H."/>
            <person name="Jorgensen S.L."/>
            <person name="Zaremba-Niedzwiedzka K."/>
            <person name="Martijn J."/>
            <person name="Lind A.E."/>
            <person name="van Eijk R."/>
            <person name="Schleper C."/>
            <person name="Guy L."/>
            <person name="Ettema T.J."/>
        </authorList>
    </citation>
    <scope>NUCLEOTIDE SEQUENCE</scope>
</reference>
<sequence length="174" mass="20773">NPYRKGIYYYQIYSMFLLGANKWHSLGNIKGKIEEIMSKVFVLQNGTYIDQWQKFKTKSSRDLAIKCKDFTGRIQENMIFFQRLNKLHPTGYKLRQVRSAVDMKRINKKGFPSGCYYYRLSTYDRVDQALPIRDYSRFKFLQHERKYVSYKFIGTVVTRDKIITEGKINEVSQV</sequence>
<dbReference type="AlphaFoldDB" id="A0A0F9AHC9"/>
<dbReference type="EMBL" id="LAZR01042669">
    <property type="protein sequence ID" value="KKL08974.1"/>
    <property type="molecule type" value="Genomic_DNA"/>
</dbReference>
<protein>
    <submittedName>
        <fullName evidence="1">Uncharacterized protein</fullName>
    </submittedName>
</protein>
<name>A0A0F9AHC9_9ZZZZ</name>
<organism evidence="1">
    <name type="scientific">marine sediment metagenome</name>
    <dbReference type="NCBI Taxonomy" id="412755"/>
    <lineage>
        <taxon>unclassified sequences</taxon>
        <taxon>metagenomes</taxon>
        <taxon>ecological metagenomes</taxon>
    </lineage>
</organism>